<gene>
    <name evidence="1" type="ORF">CN613_18060</name>
</gene>
<proteinExistence type="predicted"/>
<reference evidence="1 2" key="1">
    <citation type="submission" date="2017-09" db="EMBL/GenBank/DDBJ databases">
        <title>Large-scale bioinformatics analysis of Bacillus genomes uncovers conserved roles of natural products in bacterial physiology.</title>
        <authorList>
            <consortium name="Agbiome Team Llc"/>
            <person name="Bleich R.M."/>
            <person name="Grubbs K.J."/>
            <person name="Santa Maria K.C."/>
            <person name="Allen S.E."/>
            <person name="Farag S."/>
            <person name="Shank E.A."/>
            <person name="Bowers A."/>
        </authorList>
    </citation>
    <scope>NUCLEOTIDE SEQUENCE [LARGE SCALE GENOMIC DNA]</scope>
    <source>
        <strain evidence="1 2">AFS009893</strain>
    </source>
</reference>
<evidence type="ECO:0000313" key="2">
    <source>
        <dbReference type="Proteomes" id="UP000219775"/>
    </source>
</evidence>
<name>A0A2C3V9U6_9BACI</name>
<sequence length="110" mass="13232">MIIGPLFSYFLICLIYISNFLYKPILIFQHISRYYEEQKMIATCFLSVFTCHGAGRGPDRFYAWTGALFHLKRKVLNRFFNLYLYKVKLPFPIVFFRDNSFLVFTYKLLL</sequence>
<evidence type="ECO:0000313" key="1">
    <source>
        <dbReference type="EMBL" id="PEM67508.1"/>
    </source>
</evidence>
<dbReference type="Proteomes" id="UP000219775">
    <property type="component" value="Unassembled WGS sequence"/>
</dbReference>
<accession>A0A2C3V9U6</accession>
<protein>
    <submittedName>
        <fullName evidence="1">Uncharacterized protein</fullName>
    </submittedName>
</protein>
<comment type="caution">
    <text evidence="1">The sequence shown here is derived from an EMBL/GenBank/DDBJ whole genome shotgun (WGS) entry which is preliminary data.</text>
</comment>
<organism evidence="1 2">
    <name type="scientific">Bacillus pseudomycoides</name>
    <dbReference type="NCBI Taxonomy" id="64104"/>
    <lineage>
        <taxon>Bacteria</taxon>
        <taxon>Bacillati</taxon>
        <taxon>Bacillota</taxon>
        <taxon>Bacilli</taxon>
        <taxon>Bacillales</taxon>
        <taxon>Bacillaceae</taxon>
        <taxon>Bacillus</taxon>
        <taxon>Bacillus cereus group</taxon>
    </lineage>
</organism>
<dbReference type="EMBL" id="NUDP01000063">
    <property type="protein sequence ID" value="PEM67508.1"/>
    <property type="molecule type" value="Genomic_DNA"/>
</dbReference>
<dbReference type="AlphaFoldDB" id="A0A2C3V9U6"/>